<dbReference type="SMART" id="SM00356">
    <property type="entry name" value="ZnF_C3H1"/>
    <property type="match status" value="1"/>
</dbReference>
<dbReference type="Pfam" id="PF00642">
    <property type="entry name" value="zf-CCCH"/>
    <property type="match status" value="1"/>
</dbReference>
<sequence length="308" mass="33338">MKRALLSATGSSNIFNTTEIGTRGEATGRKASYSHSGIKYLKDQSFSPQMNEYFDERLEQMLAERHRDYERKKTLRRRRKKQSKKAARRSSTSSLSSSSSSHYADALSEVPSDEDTLSVEATCPGLCGEVLDWDVAPSPPPNKSPAPPSTPTNIRPQDLTSDPWKAGKVKTELCIHFQSGSCPFGSKCNFAHGLGELRAPRTLVAAAMSIVHPTPLSPSSTLGLALPPAISVSSSSFSSSSSSSSMSSSLCSSPNTAFSPLHPPPPLALPPAATCAPKLYFTHMEDEMCEKFKEIEEELERLLALGQK</sequence>
<feature type="domain" description="C3H1-type" evidence="7">
    <location>
        <begin position="168"/>
        <end position="195"/>
    </location>
</feature>
<feature type="zinc finger region" description="C3H1-type" evidence="5">
    <location>
        <begin position="168"/>
        <end position="195"/>
    </location>
</feature>
<keyword evidence="4 5" id="KW-0862">Zinc</keyword>
<dbReference type="Gene3D" id="4.10.1000.10">
    <property type="entry name" value="Zinc finger, CCCH-type"/>
    <property type="match status" value="1"/>
</dbReference>
<dbReference type="FunFam" id="4.10.1000.10:FF:000003">
    <property type="entry name" value="Zinc finger CCCH domain-containing protein"/>
    <property type="match status" value="1"/>
</dbReference>
<keyword evidence="1 5" id="KW-0479">Metal-binding</keyword>
<organism evidence="8 9">
    <name type="scientific">Triparma strigata</name>
    <dbReference type="NCBI Taxonomy" id="1606541"/>
    <lineage>
        <taxon>Eukaryota</taxon>
        <taxon>Sar</taxon>
        <taxon>Stramenopiles</taxon>
        <taxon>Ochrophyta</taxon>
        <taxon>Bolidophyceae</taxon>
        <taxon>Parmales</taxon>
        <taxon>Triparmaceae</taxon>
        <taxon>Triparma</taxon>
    </lineage>
</organism>
<dbReference type="GO" id="GO:0010468">
    <property type="term" value="P:regulation of gene expression"/>
    <property type="evidence" value="ECO:0007669"/>
    <property type="project" value="UniProtKB-ARBA"/>
</dbReference>
<dbReference type="InterPro" id="IPR000571">
    <property type="entry name" value="Znf_CCCH"/>
</dbReference>
<reference evidence="9" key="1">
    <citation type="journal article" date="2023" name="Commun. Biol.">
        <title>Genome analysis of Parmales, the sister group of diatoms, reveals the evolutionary specialization of diatoms from phago-mixotrophs to photoautotrophs.</title>
        <authorList>
            <person name="Ban H."/>
            <person name="Sato S."/>
            <person name="Yoshikawa S."/>
            <person name="Yamada K."/>
            <person name="Nakamura Y."/>
            <person name="Ichinomiya M."/>
            <person name="Sato N."/>
            <person name="Blanc-Mathieu R."/>
            <person name="Endo H."/>
            <person name="Kuwata A."/>
            <person name="Ogata H."/>
        </authorList>
    </citation>
    <scope>NUCLEOTIDE SEQUENCE [LARGE SCALE GENOMIC DNA]</scope>
    <source>
        <strain evidence="9">NIES 3701</strain>
    </source>
</reference>
<evidence type="ECO:0000256" key="5">
    <source>
        <dbReference type="PROSITE-ProRule" id="PRU00723"/>
    </source>
</evidence>
<dbReference type="PROSITE" id="PS50103">
    <property type="entry name" value="ZF_C3H1"/>
    <property type="match status" value="1"/>
</dbReference>
<dbReference type="InterPro" id="IPR045877">
    <property type="entry name" value="ZFP36-like"/>
</dbReference>
<dbReference type="InterPro" id="IPR036855">
    <property type="entry name" value="Znf_CCCH_sf"/>
</dbReference>
<evidence type="ECO:0000256" key="1">
    <source>
        <dbReference type="ARBA" id="ARBA00022723"/>
    </source>
</evidence>
<evidence type="ECO:0000256" key="6">
    <source>
        <dbReference type="SAM" id="MobiDB-lite"/>
    </source>
</evidence>
<dbReference type="PANTHER" id="PTHR12547">
    <property type="entry name" value="CCCH ZINC FINGER/TIS11-RELATED"/>
    <property type="match status" value="1"/>
</dbReference>
<dbReference type="GO" id="GO:0008270">
    <property type="term" value="F:zinc ion binding"/>
    <property type="evidence" value="ECO:0007669"/>
    <property type="project" value="UniProtKB-KW"/>
</dbReference>
<gene>
    <name evidence="8" type="ORF">TrST_g14218</name>
</gene>
<dbReference type="AlphaFoldDB" id="A0A9W7EH55"/>
<evidence type="ECO:0000256" key="2">
    <source>
        <dbReference type="ARBA" id="ARBA00022737"/>
    </source>
</evidence>
<feature type="region of interest" description="Disordered" evidence="6">
    <location>
        <begin position="67"/>
        <end position="115"/>
    </location>
</feature>
<feature type="compositionally biased region" description="Pro residues" evidence="6">
    <location>
        <begin position="137"/>
        <end position="150"/>
    </location>
</feature>
<proteinExistence type="predicted"/>
<feature type="region of interest" description="Disordered" evidence="6">
    <location>
        <begin position="134"/>
        <end position="162"/>
    </location>
</feature>
<name>A0A9W7EH55_9STRA</name>
<keyword evidence="3 5" id="KW-0863">Zinc-finger</keyword>
<evidence type="ECO:0000313" key="8">
    <source>
        <dbReference type="EMBL" id="GMH78572.1"/>
    </source>
</evidence>
<dbReference type="Proteomes" id="UP001165085">
    <property type="component" value="Unassembled WGS sequence"/>
</dbReference>
<dbReference type="GO" id="GO:0051252">
    <property type="term" value="P:regulation of RNA metabolic process"/>
    <property type="evidence" value="ECO:0007669"/>
    <property type="project" value="UniProtKB-ARBA"/>
</dbReference>
<dbReference type="OrthoDB" id="410307at2759"/>
<evidence type="ECO:0000256" key="3">
    <source>
        <dbReference type="ARBA" id="ARBA00022771"/>
    </source>
</evidence>
<evidence type="ECO:0000256" key="4">
    <source>
        <dbReference type="ARBA" id="ARBA00022833"/>
    </source>
</evidence>
<feature type="compositionally biased region" description="Basic residues" evidence="6">
    <location>
        <begin position="73"/>
        <end position="88"/>
    </location>
</feature>
<protein>
    <recommendedName>
        <fullName evidence="7">C3H1-type domain-containing protein</fullName>
    </recommendedName>
</protein>
<feature type="compositionally biased region" description="Low complexity" evidence="6">
    <location>
        <begin position="89"/>
        <end position="101"/>
    </location>
</feature>
<dbReference type="PANTHER" id="PTHR12547:SF18">
    <property type="entry name" value="PROTEIN TIS11"/>
    <property type="match status" value="1"/>
</dbReference>
<keyword evidence="2" id="KW-0677">Repeat</keyword>
<dbReference type="GO" id="GO:0003729">
    <property type="term" value="F:mRNA binding"/>
    <property type="evidence" value="ECO:0007669"/>
    <property type="project" value="InterPro"/>
</dbReference>
<accession>A0A9W7EH55</accession>
<keyword evidence="9" id="KW-1185">Reference proteome</keyword>
<evidence type="ECO:0000259" key="7">
    <source>
        <dbReference type="PROSITE" id="PS50103"/>
    </source>
</evidence>
<comment type="caution">
    <text evidence="8">The sequence shown here is derived from an EMBL/GenBank/DDBJ whole genome shotgun (WGS) entry which is preliminary data.</text>
</comment>
<evidence type="ECO:0000313" key="9">
    <source>
        <dbReference type="Proteomes" id="UP001165085"/>
    </source>
</evidence>
<dbReference type="SUPFAM" id="SSF90229">
    <property type="entry name" value="CCCH zinc finger"/>
    <property type="match status" value="1"/>
</dbReference>
<dbReference type="EMBL" id="BRXY01000224">
    <property type="protein sequence ID" value="GMH78572.1"/>
    <property type="molecule type" value="Genomic_DNA"/>
</dbReference>